<feature type="compositionally biased region" description="Basic and acidic residues" evidence="1">
    <location>
        <begin position="137"/>
        <end position="158"/>
    </location>
</feature>
<dbReference type="EMBL" id="KQ030508">
    <property type="protein sequence ID" value="KJZ77030.1"/>
    <property type="molecule type" value="Genomic_DNA"/>
</dbReference>
<feature type="compositionally biased region" description="Polar residues" evidence="1">
    <location>
        <begin position="169"/>
        <end position="181"/>
    </location>
</feature>
<name>A0A0F7ZQC9_9HYPO</name>
<evidence type="ECO:0000256" key="1">
    <source>
        <dbReference type="SAM" id="MobiDB-lite"/>
    </source>
</evidence>
<proteinExistence type="predicted"/>
<protein>
    <submittedName>
        <fullName evidence="2">Uncharacterized protein</fullName>
    </submittedName>
</protein>
<feature type="region of interest" description="Disordered" evidence="1">
    <location>
        <begin position="204"/>
        <end position="250"/>
    </location>
</feature>
<reference evidence="2 3" key="1">
    <citation type="journal article" date="2014" name="Genome Biol. Evol.">
        <title>Comparative genomics and transcriptomics analyses reveal divergent lifestyle features of nematode endoparasitic fungus Hirsutella minnesotensis.</title>
        <authorList>
            <person name="Lai Y."/>
            <person name="Liu K."/>
            <person name="Zhang X."/>
            <person name="Zhang X."/>
            <person name="Li K."/>
            <person name="Wang N."/>
            <person name="Shu C."/>
            <person name="Wu Y."/>
            <person name="Wang C."/>
            <person name="Bushley K.E."/>
            <person name="Xiang M."/>
            <person name="Liu X."/>
        </authorList>
    </citation>
    <scope>NUCLEOTIDE SEQUENCE [LARGE SCALE GENOMIC DNA]</scope>
    <source>
        <strain evidence="2 3">3608</strain>
    </source>
</reference>
<feature type="region of interest" description="Disordered" evidence="1">
    <location>
        <begin position="102"/>
        <end position="191"/>
    </location>
</feature>
<gene>
    <name evidence="2" type="ORF">HIM_03351</name>
</gene>
<sequence>MFLGQRAGFTSIVSQLDPTGTLWQAHVVQAKGAARTVLLSGSGPTLHEAIEDLHRKSAQAVDRQATATGFRDVPAPPGTNRRRRWLYQGAWETARDGIFDSTTLSSSNASDHSASDSDFSTIGREPHRSTSLGRPLSWEKIKDKAPPHHIDSASDRRFVRPGPAKVVDETTSARLPTTPGTNRLLFPAGPVERGRTMPDADGNTANGAFKGHRRISSPVLRPNARNLERDATSSRTPPPPWSTSTAPPFGPVRPLAQRAVILTIKWQGHGEATFAEQCALSLAAIQAKAKHLVAKQQGEFGPVNADERSSLRMHEYDAVVRKVRVDGQAILVEGTEDCFSMMIQYAAGGTPRVIQVYVDVVRREAGRREAFGDD</sequence>
<organism evidence="2 3">
    <name type="scientific">Hirsutella minnesotensis 3608</name>
    <dbReference type="NCBI Taxonomy" id="1043627"/>
    <lineage>
        <taxon>Eukaryota</taxon>
        <taxon>Fungi</taxon>
        <taxon>Dikarya</taxon>
        <taxon>Ascomycota</taxon>
        <taxon>Pezizomycotina</taxon>
        <taxon>Sordariomycetes</taxon>
        <taxon>Hypocreomycetidae</taxon>
        <taxon>Hypocreales</taxon>
        <taxon>Ophiocordycipitaceae</taxon>
        <taxon>Hirsutella</taxon>
    </lineage>
</organism>
<dbReference type="AlphaFoldDB" id="A0A0F7ZQC9"/>
<accession>A0A0F7ZQC9</accession>
<feature type="compositionally biased region" description="Low complexity" evidence="1">
    <location>
        <begin position="102"/>
        <end position="121"/>
    </location>
</feature>
<dbReference type="Proteomes" id="UP000054481">
    <property type="component" value="Unassembled WGS sequence"/>
</dbReference>
<evidence type="ECO:0000313" key="3">
    <source>
        <dbReference type="Proteomes" id="UP000054481"/>
    </source>
</evidence>
<evidence type="ECO:0000313" key="2">
    <source>
        <dbReference type="EMBL" id="KJZ77030.1"/>
    </source>
</evidence>
<keyword evidence="3" id="KW-1185">Reference proteome</keyword>
<dbReference type="OrthoDB" id="5148182at2759"/>